<dbReference type="InterPro" id="IPR036513">
    <property type="entry name" value="STAS_dom_sf"/>
</dbReference>
<keyword evidence="2" id="KW-1185">Reference proteome</keyword>
<dbReference type="AlphaFoldDB" id="A0A143PKC2"/>
<reference evidence="1 2" key="1">
    <citation type="journal article" date="2016" name="Genome Announc.">
        <title>First Complete Genome Sequence of a Subdivision 6 Acidobacterium Strain.</title>
        <authorList>
            <person name="Huang S."/>
            <person name="Vieira S."/>
            <person name="Bunk B."/>
            <person name="Riedel T."/>
            <person name="Sproer C."/>
            <person name="Overmann J."/>
        </authorList>
    </citation>
    <scope>NUCLEOTIDE SEQUENCE [LARGE SCALE GENOMIC DNA]</scope>
    <source>
        <strain evidence="2">DSM 100886 HEG_-6_39</strain>
    </source>
</reference>
<name>A0A143PKC2_LUTPR</name>
<proteinExistence type="predicted"/>
<accession>A0A143PKC2</accession>
<dbReference type="Proteomes" id="UP000076079">
    <property type="component" value="Chromosome"/>
</dbReference>
<dbReference type="Gene3D" id="3.40.50.10600">
    <property type="entry name" value="SpoIIaa-like domains"/>
    <property type="match status" value="1"/>
</dbReference>
<dbReference type="InterPro" id="IPR038396">
    <property type="entry name" value="SpoIIAA-like_sf"/>
</dbReference>
<evidence type="ECO:0000313" key="1">
    <source>
        <dbReference type="EMBL" id="AMY09015.1"/>
    </source>
</evidence>
<dbReference type="STRING" id="1855912.LuPra_02224"/>
<organism evidence="1 2">
    <name type="scientific">Luteitalea pratensis</name>
    <dbReference type="NCBI Taxonomy" id="1855912"/>
    <lineage>
        <taxon>Bacteria</taxon>
        <taxon>Pseudomonadati</taxon>
        <taxon>Acidobacteriota</taxon>
        <taxon>Vicinamibacteria</taxon>
        <taxon>Vicinamibacterales</taxon>
        <taxon>Vicinamibacteraceae</taxon>
        <taxon>Luteitalea</taxon>
    </lineage>
</organism>
<dbReference type="InterPro" id="IPR021866">
    <property type="entry name" value="SpoIIAA-like"/>
</dbReference>
<protein>
    <recommendedName>
        <fullName evidence="3">STAS/SEC14 domain-containing protein</fullName>
    </recommendedName>
</protein>
<gene>
    <name evidence="1" type="ORF">LuPra_02224</name>
</gene>
<dbReference type="SUPFAM" id="SSF52091">
    <property type="entry name" value="SpoIIaa-like"/>
    <property type="match status" value="1"/>
</dbReference>
<evidence type="ECO:0000313" key="2">
    <source>
        <dbReference type="Proteomes" id="UP000076079"/>
    </source>
</evidence>
<dbReference type="KEGG" id="abac:LuPra_02224"/>
<evidence type="ECO:0008006" key="3">
    <source>
        <dbReference type="Google" id="ProtNLM"/>
    </source>
</evidence>
<dbReference type="EMBL" id="CP015136">
    <property type="protein sequence ID" value="AMY09015.1"/>
    <property type="molecule type" value="Genomic_DNA"/>
</dbReference>
<sequence length="201" mass="21901">MPSCPPCLGDAPGRIAEDSARVRAPRGGNVPGLPPASWSAPDIACESRPAEQAAASDWAMTSLGGRPATWARFLLPGASMPTTLVREDDRTYRLEIRGLLRKADLDRAQRDLLATLAGDGGGTVRLLVRLQAFEGWESDPRWNDLSFYVIHGDALERIAIVGDERWRGEALMFAAADLRKGPVEYFTPDRESEARAWLGSA</sequence>
<dbReference type="Pfam" id="PF11964">
    <property type="entry name" value="SpoIIAA-like"/>
    <property type="match status" value="1"/>
</dbReference>
<reference evidence="2" key="2">
    <citation type="submission" date="2016-04" db="EMBL/GenBank/DDBJ databases">
        <title>First Complete Genome Sequence of a Subdivision 6 Acidobacterium.</title>
        <authorList>
            <person name="Huang S."/>
            <person name="Vieira S."/>
            <person name="Bunk B."/>
            <person name="Riedel T."/>
            <person name="Sproeer C."/>
            <person name="Overmann J."/>
        </authorList>
    </citation>
    <scope>NUCLEOTIDE SEQUENCE [LARGE SCALE GENOMIC DNA]</scope>
    <source>
        <strain evidence="2">DSM 100886 HEG_-6_39</strain>
    </source>
</reference>